<keyword evidence="3" id="KW-0732">Signal</keyword>
<evidence type="ECO:0000256" key="2">
    <source>
        <dbReference type="SAM" id="Phobius"/>
    </source>
</evidence>
<name>A0A2R7YX42_9ACTN</name>
<accession>A0A2R7YX42</accession>
<feature type="region of interest" description="Disordered" evidence="1">
    <location>
        <begin position="84"/>
        <end position="125"/>
    </location>
</feature>
<evidence type="ECO:0000256" key="3">
    <source>
        <dbReference type="SAM" id="SignalP"/>
    </source>
</evidence>
<dbReference type="EMBL" id="PYXZ01000004">
    <property type="protein sequence ID" value="PUA80960.1"/>
    <property type="molecule type" value="Genomic_DNA"/>
</dbReference>
<dbReference type="Proteomes" id="UP000244867">
    <property type="component" value="Unassembled WGS sequence"/>
</dbReference>
<protein>
    <submittedName>
        <fullName evidence="4">Uncharacterized protein</fullName>
    </submittedName>
</protein>
<keyword evidence="2" id="KW-1133">Transmembrane helix</keyword>
<evidence type="ECO:0000256" key="1">
    <source>
        <dbReference type="SAM" id="MobiDB-lite"/>
    </source>
</evidence>
<proteinExistence type="predicted"/>
<comment type="caution">
    <text evidence="4">The sequence shown here is derived from an EMBL/GenBank/DDBJ whole genome shotgun (WGS) entry which is preliminary data.</text>
</comment>
<keyword evidence="5" id="KW-1185">Reference proteome</keyword>
<reference evidence="4 5" key="1">
    <citation type="submission" date="2018-03" db="EMBL/GenBank/DDBJ databases">
        <authorList>
            <person name="Keele B.F."/>
        </authorList>
    </citation>
    <scope>NUCLEOTIDE SEQUENCE [LARGE SCALE GENOMIC DNA]</scope>
    <source>
        <strain evidence="4 5">IB-3</strain>
    </source>
</reference>
<feature type="chain" id="PRO_5015333529" evidence="3">
    <location>
        <begin position="38"/>
        <end position="125"/>
    </location>
</feature>
<evidence type="ECO:0000313" key="5">
    <source>
        <dbReference type="Proteomes" id="UP000244867"/>
    </source>
</evidence>
<feature type="transmembrane region" description="Helical" evidence="2">
    <location>
        <begin position="53"/>
        <end position="75"/>
    </location>
</feature>
<feature type="signal peptide" evidence="3">
    <location>
        <begin position="1"/>
        <end position="37"/>
    </location>
</feature>
<sequence>MGLVNTPALSTPARIAARASLPLVALCLALVAAPAHAEQAEGWTTVEDVDTLHALLLLGGLPVLLFVLIGLAVYVPAIVRGEDVSPGGMAPESLWLGGPRASAKELPAGDSADETDETGGARGSW</sequence>
<evidence type="ECO:0000313" key="4">
    <source>
        <dbReference type="EMBL" id="PUA80960.1"/>
    </source>
</evidence>
<organism evidence="4 5">
    <name type="scientific">Nocardioides currus</name>
    <dbReference type="NCBI Taxonomy" id="2133958"/>
    <lineage>
        <taxon>Bacteria</taxon>
        <taxon>Bacillati</taxon>
        <taxon>Actinomycetota</taxon>
        <taxon>Actinomycetes</taxon>
        <taxon>Propionibacteriales</taxon>
        <taxon>Nocardioidaceae</taxon>
        <taxon>Nocardioides</taxon>
    </lineage>
</organism>
<dbReference type="AlphaFoldDB" id="A0A2R7YX42"/>
<keyword evidence="2" id="KW-0472">Membrane</keyword>
<gene>
    <name evidence="4" type="ORF">C7S10_11225</name>
</gene>
<keyword evidence="2" id="KW-0812">Transmembrane</keyword>